<dbReference type="InterPro" id="IPR021298">
    <property type="entry name" value="CFAP298"/>
</dbReference>
<dbReference type="PANTHER" id="PTHR13238:SF0">
    <property type="entry name" value="CILIA- AND FLAGELLA-ASSOCIATED PROTEIN 298"/>
    <property type="match status" value="1"/>
</dbReference>
<comment type="similarity">
    <text evidence="1">Belongs to the CFAP298 family.</text>
</comment>
<feature type="region of interest" description="Disordered" evidence="2">
    <location>
        <begin position="102"/>
        <end position="122"/>
    </location>
</feature>
<dbReference type="EMBL" id="JALLBG020000035">
    <property type="protein sequence ID" value="KAL3770834.1"/>
    <property type="molecule type" value="Genomic_DNA"/>
</dbReference>
<dbReference type="Proteomes" id="UP001530293">
    <property type="component" value="Unassembled WGS sequence"/>
</dbReference>
<reference evidence="3 4" key="1">
    <citation type="submission" date="2024-10" db="EMBL/GenBank/DDBJ databases">
        <title>Updated reference genomes for cyclostephanoid diatoms.</title>
        <authorList>
            <person name="Roberts W.R."/>
            <person name="Alverson A.J."/>
        </authorList>
    </citation>
    <scope>NUCLEOTIDE SEQUENCE [LARGE SCALE GENOMIC DNA]</scope>
    <source>
        <strain evidence="3 4">AJA232-27</strain>
    </source>
</reference>
<organism evidence="3 4">
    <name type="scientific">Discostella pseudostelligera</name>
    <dbReference type="NCBI Taxonomy" id="259834"/>
    <lineage>
        <taxon>Eukaryota</taxon>
        <taxon>Sar</taxon>
        <taxon>Stramenopiles</taxon>
        <taxon>Ochrophyta</taxon>
        <taxon>Bacillariophyta</taxon>
        <taxon>Coscinodiscophyceae</taxon>
        <taxon>Thalassiosirophycidae</taxon>
        <taxon>Stephanodiscales</taxon>
        <taxon>Stephanodiscaceae</taxon>
        <taxon>Discostella</taxon>
    </lineage>
</organism>
<keyword evidence="4" id="KW-1185">Reference proteome</keyword>
<accession>A0ABD3N5C1</accession>
<comment type="caution">
    <text evidence="3">The sequence shown here is derived from an EMBL/GenBank/DDBJ whole genome shotgun (WGS) entry which is preliminary data.</text>
</comment>
<dbReference type="PANTHER" id="PTHR13238">
    <property type="entry name" value="PROTEIN C21ORF59"/>
    <property type="match status" value="1"/>
</dbReference>
<proteinExistence type="inferred from homology"/>
<name>A0ABD3N5C1_9STRA</name>
<evidence type="ECO:0000256" key="1">
    <source>
        <dbReference type="ARBA" id="ARBA00009619"/>
    </source>
</evidence>
<evidence type="ECO:0000313" key="3">
    <source>
        <dbReference type="EMBL" id="KAL3770834.1"/>
    </source>
</evidence>
<dbReference type="Pfam" id="PF11069">
    <property type="entry name" value="CFAP298"/>
    <property type="match status" value="1"/>
</dbReference>
<protein>
    <submittedName>
        <fullName evidence="3">Uncharacterized protein</fullName>
    </submittedName>
</protein>
<dbReference type="AlphaFoldDB" id="A0ABD3N5C1"/>
<sequence length="312" mass="34682">MVLISLKSTLGGASGSGGDDGFLFETTASTPVDDLIESLVEIHNARVRSRLIIDSVKDLALYGIMKRLESVGTDEVCLFLVKMQIAFWFAAVSRQSHHRSAQIEKGPNYIADPSRERSGNPPDAQMAEILQREVESLEAYIDKQQVQNKIALTMDCIEEKINNVRGAVAMAYPMGLPEWDSARRVIDDSIDNLKDTNLGSSLIDAKDAALWTCNKEFLRGTLVSDRIGSCNEKTKVIAKLTRKGAGPPARESIISEAERNAMTAYYFQRQEELKRLAQADEDDYLNSDWADPKGMKRNLQGLNDLKTSSLMF</sequence>
<evidence type="ECO:0000313" key="4">
    <source>
        <dbReference type="Proteomes" id="UP001530293"/>
    </source>
</evidence>
<gene>
    <name evidence="3" type="ORF">ACHAWU_006393</name>
</gene>
<evidence type="ECO:0000256" key="2">
    <source>
        <dbReference type="SAM" id="MobiDB-lite"/>
    </source>
</evidence>